<organism evidence="4 5">
    <name type="scientific">Actinoplanes octamycinicus</name>
    <dbReference type="NCBI Taxonomy" id="135948"/>
    <lineage>
        <taxon>Bacteria</taxon>
        <taxon>Bacillati</taxon>
        <taxon>Actinomycetota</taxon>
        <taxon>Actinomycetes</taxon>
        <taxon>Micromonosporales</taxon>
        <taxon>Micromonosporaceae</taxon>
        <taxon>Actinoplanes</taxon>
    </lineage>
</organism>
<accession>A0A7W7H4H6</accession>
<feature type="domain" description="STAS" evidence="3">
    <location>
        <begin position="29"/>
        <end position="116"/>
    </location>
</feature>
<dbReference type="AlphaFoldDB" id="A0A7W7H4H6"/>
<evidence type="ECO:0000313" key="5">
    <source>
        <dbReference type="Proteomes" id="UP000546162"/>
    </source>
</evidence>
<dbReference type="PANTHER" id="PTHR33495:SF2">
    <property type="entry name" value="ANTI-SIGMA FACTOR ANTAGONIST TM_1081-RELATED"/>
    <property type="match status" value="1"/>
</dbReference>
<dbReference type="SUPFAM" id="SSF52091">
    <property type="entry name" value="SpoIIaa-like"/>
    <property type="match status" value="1"/>
</dbReference>
<reference evidence="4 5" key="1">
    <citation type="submission" date="2020-08" db="EMBL/GenBank/DDBJ databases">
        <title>Sequencing the genomes of 1000 actinobacteria strains.</title>
        <authorList>
            <person name="Klenk H.-P."/>
        </authorList>
    </citation>
    <scope>NUCLEOTIDE SEQUENCE [LARGE SCALE GENOMIC DNA]</scope>
    <source>
        <strain evidence="4 5">DSM 45809</strain>
    </source>
</reference>
<protein>
    <recommendedName>
        <fullName evidence="2">Anti-sigma factor antagonist</fullName>
    </recommendedName>
</protein>
<proteinExistence type="inferred from homology"/>
<gene>
    <name evidence="4" type="ORF">BJY16_007329</name>
</gene>
<dbReference type="Gene3D" id="3.30.750.24">
    <property type="entry name" value="STAS domain"/>
    <property type="match status" value="1"/>
</dbReference>
<sequence>MRKDASHHWRADSRGTLAGAVTRTDSQQLVVTLDGEIDMANARNLARWLTTLLGGTTAATLVIDAERVTFCDAAGVRELLAVEQAAARSGLSCTLRNPHRSVKQVLRMLGVESLLT</sequence>
<evidence type="ECO:0000313" key="4">
    <source>
        <dbReference type="EMBL" id="MBB4743870.1"/>
    </source>
</evidence>
<dbReference type="PROSITE" id="PS50801">
    <property type="entry name" value="STAS"/>
    <property type="match status" value="1"/>
</dbReference>
<dbReference type="GO" id="GO:0043856">
    <property type="term" value="F:anti-sigma factor antagonist activity"/>
    <property type="evidence" value="ECO:0007669"/>
    <property type="project" value="InterPro"/>
</dbReference>
<dbReference type="RefSeq" id="WP_185044114.1">
    <property type="nucleotide sequence ID" value="NZ_BAABFG010000005.1"/>
</dbReference>
<dbReference type="InterPro" id="IPR002645">
    <property type="entry name" value="STAS_dom"/>
</dbReference>
<dbReference type="PANTHER" id="PTHR33495">
    <property type="entry name" value="ANTI-SIGMA FACTOR ANTAGONIST TM_1081-RELATED-RELATED"/>
    <property type="match status" value="1"/>
</dbReference>
<comment type="caution">
    <text evidence="4">The sequence shown here is derived from an EMBL/GenBank/DDBJ whole genome shotgun (WGS) entry which is preliminary data.</text>
</comment>
<evidence type="ECO:0000256" key="1">
    <source>
        <dbReference type="ARBA" id="ARBA00009013"/>
    </source>
</evidence>
<evidence type="ECO:0000256" key="2">
    <source>
        <dbReference type="RuleBase" id="RU003749"/>
    </source>
</evidence>
<dbReference type="CDD" id="cd07043">
    <property type="entry name" value="STAS_anti-anti-sigma_factors"/>
    <property type="match status" value="1"/>
</dbReference>
<dbReference type="EMBL" id="JACHNB010000001">
    <property type="protein sequence ID" value="MBB4743870.1"/>
    <property type="molecule type" value="Genomic_DNA"/>
</dbReference>
<dbReference type="Proteomes" id="UP000546162">
    <property type="component" value="Unassembled WGS sequence"/>
</dbReference>
<evidence type="ECO:0000259" key="3">
    <source>
        <dbReference type="PROSITE" id="PS50801"/>
    </source>
</evidence>
<dbReference type="NCBIfam" id="TIGR00377">
    <property type="entry name" value="ant_ant_sig"/>
    <property type="match status" value="1"/>
</dbReference>
<name>A0A7W7H4H6_9ACTN</name>
<dbReference type="InterPro" id="IPR003658">
    <property type="entry name" value="Anti-sigma_ant"/>
</dbReference>
<dbReference type="Pfam" id="PF01740">
    <property type="entry name" value="STAS"/>
    <property type="match status" value="1"/>
</dbReference>
<dbReference type="InterPro" id="IPR036513">
    <property type="entry name" value="STAS_dom_sf"/>
</dbReference>
<keyword evidence="5" id="KW-1185">Reference proteome</keyword>
<comment type="similarity">
    <text evidence="1 2">Belongs to the anti-sigma-factor antagonist family.</text>
</comment>